<proteinExistence type="predicted"/>
<dbReference type="Proteomes" id="UP001301958">
    <property type="component" value="Unassembled WGS sequence"/>
</dbReference>
<evidence type="ECO:0000313" key="2">
    <source>
        <dbReference type="EMBL" id="KAK4225558.1"/>
    </source>
</evidence>
<keyword evidence="1" id="KW-0472">Membrane</keyword>
<name>A0AAN7GW25_9PEZI</name>
<dbReference type="EMBL" id="MU865364">
    <property type="protein sequence ID" value="KAK4225558.1"/>
    <property type="molecule type" value="Genomic_DNA"/>
</dbReference>
<comment type="caution">
    <text evidence="2">The sequence shown here is derived from an EMBL/GenBank/DDBJ whole genome shotgun (WGS) entry which is preliminary data.</text>
</comment>
<evidence type="ECO:0000313" key="3">
    <source>
        <dbReference type="Proteomes" id="UP001301958"/>
    </source>
</evidence>
<dbReference type="AlphaFoldDB" id="A0AAN7GW25"/>
<protein>
    <submittedName>
        <fullName evidence="2">Uncharacterized protein</fullName>
    </submittedName>
</protein>
<organism evidence="2 3">
    <name type="scientific">Podospora fimiseda</name>
    <dbReference type="NCBI Taxonomy" id="252190"/>
    <lineage>
        <taxon>Eukaryota</taxon>
        <taxon>Fungi</taxon>
        <taxon>Dikarya</taxon>
        <taxon>Ascomycota</taxon>
        <taxon>Pezizomycotina</taxon>
        <taxon>Sordariomycetes</taxon>
        <taxon>Sordariomycetidae</taxon>
        <taxon>Sordariales</taxon>
        <taxon>Podosporaceae</taxon>
        <taxon>Podospora</taxon>
    </lineage>
</organism>
<keyword evidence="3" id="KW-1185">Reference proteome</keyword>
<accession>A0AAN7GW25</accession>
<feature type="transmembrane region" description="Helical" evidence="1">
    <location>
        <begin position="138"/>
        <end position="159"/>
    </location>
</feature>
<keyword evidence="1" id="KW-1133">Transmembrane helix</keyword>
<feature type="transmembrane region" description="Helical" evidence="1">
    <location>
        <begin position="104"/>
        <end position="126"/>
    </location>
</feature>
<gene>
    <name evidence="2" type="ORF">QBC38DRAFT_256754</name>
</gene>
<reference evidence="2" key="1">
    <citation type="journal article" date="2023" name="Mol. Phylogenet. Evol.">
        <title>Genome-scale phylogeny and comparative genomics of the fungal order Sordariales.</title>
        <authorList>
            <person name="Hensen N."/>
            <person name="Bonometti L."/>
            <person name="Westerberg I."/>
            <person name="Brannstrom I.O."/>
            <person name="Guillou S."/>
            <person name="Cros-Aarteil S."/>
            <person name="Calhoun S."/>
            <person name="Haridas S."/>
            <person name="Kuo A."/>
            <person name="Mondo S."/>
            <person name="Pangilinan J."/>
            <person name="Riley R."/>
            <person name="LaButti K."/>
            <person name="Andreopoulos B."/>
            <person name="Lipzen A."/>
            <person name="Chen C."/>
            <person name="Yan M."/>
            <person name="Daum C."/>
            <person name="Ng V."/>
            <person name="Clum A."/>
            <person name="Steindorff A."/>
            <person name="Ohm R.A."/>
            <person name="Martin F."/>
            <person name="Silar P."/>
            <person name="Natvig D.O."/>
            <person name="Lalanne C."/>
            <person name="Gautier V."/>
            <person name="Ament-Velasquez S.L."/>
            <person name="Kruys A."/>
            <person name="Hutchinson M.I."/>
            <person name="Powell A.J."/>
            <person name="Barry K."/>
            <person name="Miller A.N."/>
            <person name="Grigoriev I.V."/>
            <person name="Debuchy R."/>
            <person name="Gladieux P."/>
            <person name="Hiltunen Thoren M."/>
            <person name="Johannesson H."/>
        </authorList>
    </citation>
    <scope>NUCLEOTIDE SEQUENCE</scope>
    <source>
        <strain evidence="2">CBS 990.96</strain>
    </source>
</reference>
<sequence length="335" mass="37940">MATFSRGLRPQAFMLLIRPARITPCKPPQPTHLLFRAHLFSSSSRLFTKPPTPRTPKPPIIPEKPAPKASISPALASVHTPPSSYAEQIALKGRTIIYEAPSHFWFRASCYTTGLFCVSYSVYNYWSVYLHPPPDIAWWVPTAFGVICSFMIAMGGYFVMSTNKIVRSIEIIPTNTAYIARHLAKTKASGQSPLYVEIQSQRVGPFLPVKKTIVPLEQVQLPCRMQVFFDPKYGYKQKTPAQLVREQRAELERKKAEREYTMNHLLTAPFRDMGKAIKYAFSGIKRSFDREGFANINVGTQTFKLDVLSGWALENGRAMDRLLPIRPNTVSTRKL</sequence>
<evidence type="ECO:0000256" key="1">
    <source>
        <dbReference type="SAM" id="Phobius"/>
    </source>
</evidence>
<reference evidence="2" key="2">
    <citation type="submission" date="2023-05" db="EMBL/GenBank/DDBJ databases">
        <authorList>
            <consortium name="Lawrence Berkeley National Laboratory"/>
            <person name="Steindorff A."/>
            <person name="Hensen N."/>
            <person name="Bonometti L."/>
            <person name="Westerberg I."/>
            <person name="Brannstrom I.O."/>
            <person name="Guillou S."/>
            <person name="Cros-Aarteil S."/>
            <person name="Calhoun S."/>
            <person name="Haridas S."/>
            <person name="Kuo A."/>
            <person name="Mondo S."/>
            <person name="Pangilinan J."/>
            <person name="Riley R."/>
            <person name="Labutti K."/>
            <person name="Andreopoulos B."/>
            <person name="Lipzen A."/>
            <person name="Chen C."/>
            <person name="Yanf M."/>
            <person name="Daum C."/>
            <person name="Ng V."/>
            <person name="Clum A."/>
            <person name="Ohm R."/>
            <person name="Martin F."/>
            <person name="Silar P."/>
            <person name="Natvig D."/>
            <person name="Lalanne C."/>
            <person name="Gautier V."/>
            <person name="Ament-Velasquez S.L."/>
            <person name="Kruys A."/>
            <person name="Hutchinson M.I."/>
            <person name="Powell A.J."/>
            <person name="Barry K."/>
            <person name="Miller A.N."/>
            <person name="Grigoriev I.V."/>
            <person name="Debuchy R."/>
            <person name="Gladieux P."/>
            <person name="Thoren M.H."/>
            <person name="Johannesson H."/>
        </authorList>
    </citation>
    <scope>NUCLEOTIDE SEQUENCE</scope>
    <source>
        <strain evidence="2">CBS 990.96</strain>
    </source>
</reference>
<keyword evidence="1" id="KW-0812">Transmembrane</keyword>